<organism evidence="1 2">
    <name type="scientific">endosymbiont of Escarpia spicata</name>
    <dbReference type="NCBI Taxonomy" id="2200908"/>
    <lineage>
        <taxon>Bacteria</taxon>
        <taxon>Pseudomonadati</taxon>
        <taxon>Pseudomonadota</taxon>
        <taxon>Gammaproteobacteria</taxon>
        <taxon>sulfur-oxidizing symbionts</taxon>
    </lineage>
</organism>
<dbReference type="Proteomes" id="UP000254771">
    <property type="component" value="Unassembled WGS sequence"/>
</dbReference>
<sequence length="465" mass="53413">MKQRTTTKHIPDYQGQRWLQPKLPAQGESWLLGKHHSLAKETPKQAARIEVLGQLIEQAPWKWPKRPLYFICDLHADTDAFHASLVASGLIKKTGARDKDYKLTKAARKGRILIGGDCFDKGPSVLRLLRSIHRLKKRGARVSVLAGNHDIRTMIGMRAVDGSNDPRIEHFFVRMGPKAIPLLKEIAEEYLKGSNRLRGIPRTRECRQRLFPSKKWFDEFPMRAEWMMPDPGIAKELHRLKEKVQQFTQGCEEIGLSLRTAYAATLKFQEIFLHPKGEFTWFYRKLRLAHREGAFLFIHAGLNDRICRLIANHGIGYLNRQFCRETWSDPFAFYYGSLANTLRTKYRPVDMPFTPYGVDLMHRKGIHAIVHGHRNLLHGQRIMLRKGMINFECDTSLDRNTRSKEGLTGHGASVTIFHPGGQVLGISNDYPNIKVFEPQALVKKRHKARKAAGKRHKSIRGNRTA</sequence>
<keyword evidence="2" id="KW-1185">Reference proteome</keyword>
<dbReference type="SUPFAM" id="SSF56300">
    <property type="entry name" value="Metallo-dependent phosphatases"/>
    <property type="match status" value="1"/>
</dbReference>
<dbReference type="CDD" id="cd00838">
    <property type="entry name" value="MPP_superfamily"/>
    <property type="match status" value="1"/>
</dbReference>
<reference evidence="1 2" key="1">
    <citation type="journal article" date="2018" name="ISME J.">
        <title>Endosymbiont genomes yield clues of tubeworm success.</title>
        <authorList>
            <person name="Li Y."/>
            <person name="Liles M.R."/>
            <person name="Halanych K.M."/>
        </authorList>
    </citation>
    <scope>NUCLEOTIDE SEQUENCE [LARGE SCALE GENOMIC DNA]</scope>
    <source>
        <strain evidence="1">A1462</strain>
    </source>
</reference>
<protein>
    <submittedName>
        <fullName evidence="1">Metallophosphoesterase</fullName>
    </submittedName>
</protein>
<evidence type="ECO:0000313" key="1">
    <source>
        <dbReference type="EMBL" id="RDH83510.1"/>
    </source>
</evidence>
<dbReference type="AlphaFoldDB" id="A0A370DG33"/>
<comment type="caution">
    <text evidence="1">The sequence shown here is derived from an EMBL/GenBank/DDBJ whole genome shotgun (WGS) entry which is preliminary data.</text>
</comment>
<name>A0A370DG33_9GAMM</name>
<dbReference type="EMBL" id="QFXE01000018">
    <property type="protein sequence ID" value="RDH83510.1"/>
    <property type="molecule type" value="Genomic_DNA"/>
</dbReference>
<dbReference type="Gene3D" id="3.60.21.10">
    <property type="match status" value="1"/>
</dbReference>
<gene>
    <name evidence="1" type="ORF">DIZ78_13355</name>
</gene>
<evidence type="ECO:0000313" key="2">
    <source>
        <dbReference type="Proteomes" id="UP000254771"/>
    </source>
</evidence>
<proteinExistence type="predicted"/>
<dbReference type="InterPro" id="IPR029052">
    <property type="entry name" value="Metallo-depent_PP-like"/>
</dbReference>
<accession>A0A370DG33</accession>